<dbReference type="Proteomes" id="UP000813462">
    <property type="component" value="Unassembled WGS sequence"/>
</dbReference>
<keyword evidence="4" id="KW-0449">Lipoprotein</keyword>
<feature type="region of interest" description="Disordered" evidence="10">
    <location>
        <begin position="217"/>
        <end position="261"/>
    </location>
</feature>
<dbReference type="InterPro" id="IPR000782">
    <property type="entry name" value="FAS1_domain"/>
</dbReference>
<keyword evidence="11" id="KW-1133">Transmembrane helix</keyword>
<feature type="transmembrane region" description="Helical" evidence="11">
    <location>
        <begin position="277"/>
        <end position="299"/>
    </location>
</feature>
<feature type="compositionally biased region" description="Low complexity" evidence="10">
    <location>
        <begin position="28"/>
        <end position="50"/>
    </location>
</feature>
<dbReference type="GO" id="GO:0098552">
    <property type="term" value="C:side of membrane"/>
    <property type="evidence" value="ECO:0007669"/>
    <property type="project" value="UniProtKB-KW"/>
</dbReference>
<dbReference type="PROSITE" id="PS50213">
    <property type="entry name" value="FAS1"/>
    <property type="match status" value="1"/>
</dbReference>
<keyword evidence="3" id="KW-1003">Cell membrane</keyword>
<evidence type="ECO:0000256" key="11">
    <source>
        <dbReference type="SAM" id="Phobius"/>
    </source>
</evidence>
<feature type="region of interest" description="Disordered" evidence="10">
    <location>
        <begin position="28"/>
        <end position="69"/>
    </location>
</feature>
<evidence type="ECO:0000256" key="4">
    <source>
        <dbReference type="ARBA" id="ARBA00022622"/>
    </source>
</evidence>
<dbReference type="EMBL" id="JAEACU010000002">
    <property type="protein sequence ID" value="KAH7542610.1"/>
    <property type="molecule type" value="Genomic_DNA"/>
</dbReference>
<feature type="compositionally biased region" description="Pro residues" evidence="10">
    <location>
        <begin position="217"/>
        <end position="226"/>
    </location>
</feature>
<name>A0A978VUW5_ZIZJJ</name>
<dbReference type="AlphaFoldDB" id="A0A978VUW5"/>
<keyword evidence="7 11" id="KW-0472">Membrane</keyword>
<sequence length="303" mass="31779">MTKQPLISLSFLLVFLYLSTSKALAQSPAHAPSHQDHQAQAPAAQAPDQPLVRAPPRKSPHPAPPNVTDILDKAGGFSTFIRLLKNTQVINQIESQLNNSNNDLTILAPTNDAFSGLKPGTLNTLTNEEKVQLLQFHLIPSFESVSNFQTISNPVRTQASNTHDYPLNITTTGGSVNITTGIVNTTISGTVYSDNQLAIYRVDKVLLPLAIFAPNAPSPSPSPASSPSPLKSPSSPKPRSASASPPAVVKPKKEQPAASTTSVNIPPVASLDLSGGVGIAVIDMASSVGVAVVAGVFLWGRPI</sequence>
<comment type="caution">
    <text evidence="14">The sequence shown here is derived from an EMBL/GenBank/DDBJ whole genome shotgun (WGS) entry which is preliminary data.</text>
</comment>
<dbReference type="GO" id="GO:0009834">
    <property type="term" value="P:plant-type secondary cell wall biogenesis"/>
    <property type="evidence" value="ECO:0007669"/>
    <property type="project" value="UniProtKB-ARBA"/>
</dbReference>
<evidence type="ECO:0000259" key="13">
    <source>
        <dbReference type="PROSITE" id="PS50213"/>
    </source>
</evidence>
<keyword evidence="11" id="KW-0812">Transmembrane</keyword>
<dbReference type="PANTHER" id="PTHR32077:SF59">
    <property type="entry name" value="FASCICLIN-LIKE ARABINOGALACTAN PROTEIN 12"/>
    <property type="match status" value="1"/>
</dbReference>
<comment type="function">
    <text evidence="9">May be a cell surface adhesion protein.</text>
</comment>
<dbReference type="PANTHER" id="PTHR32077">
    <property type="entry name" value="FASCICLIN-LIKE ARABINOGALACTAN PROTEIN"/>
    <property type="match status" value="1"/>
</dbReference>
<comment type="subcellular location">
    <subcellularLocation>
        <location evidence="1">Cell membrane</location>
        <topology evidence="1">Lipid-anchor</topology>
        <topology evidence="1">GPI-anchor</topology>
    </subcellularLocation>
</comment>
<keyword evidence="4" id="KW-0336">GPI-anchor</keyword>
<evidence type="ECO:0000256" key="9">
    <source>
        <dbReference type="ARBA" id="ARBA00024686"/>
    </source>
</evidence>
<dbReference type="FunFam" id="2.30.180.10:FF:000006">
    <property type="entry name" value="Fasciclin-like arabinogalactan protein 11"/>
    <property type="match status" value="1"/>
</dbReference>
<dbReference type="InterPro" id="IPR036378">
    <property type="entry name" value="FAS1_dom_sf"/>
</dbReference>
<dbReference type="SMART" id="SM00554">
    <property type="entry name" value="FAS1"/>
    <property type="match status" value="1"/>
</dbReference>
<evidence type="ECO:0000256" key="12">
    <source>
        <dbReference type="SAM" id="SignalP"/>
    </source>
</evidence>
<dbReference type="Pfam" id="PF02469">
    <property type="entry name" value="Fasciclin"/>
    <property type="match status" value="1"/>
</dbReference>
<gene>
    <name evidence="14" type="ORF">FEM48_Zijuj02G0092300</name>
</gene>
<evidence type="ECO:0000256" key="6">
    <source>
        <dbReference type="ARBA" id="ARBA00022974"/>
    </source>
</evidence>
<feature type="domain" description="FAS1" evidence="13">
    <location>
        <begin position="64"/>
        <end position="206"/>
    </location>
</feature>
<comment type="similarity">
    <text evidence="2">Belongs to the fasciclin-like AGP family.</text>
</comment>
<dbReference type="OrthoDB" id="286301at2759"/>
<evidence type="ECO:0000313" key="14">
    <source>
        <dbReference type="EMBL" id="KAH7542610.1"/>
    </source>
</evidence>
<dbReference type="SUPFAM" id="SSF82153">
    <property type="entry name" value="FAS1 domain"/>
    <property type="match status" value="1"/>
</dbReference>
<keyword evidence="8" id="KW-0325">Glycoprotein</keyword>
<feature type="signal peptide" evidence="12">
    <location>
        <begin position="1"/>
        <end position="25"/>
    </location>
</feature>
<evidence type="ECO:0000256" key="3">
    <source>
        <dbReference type="ARBA" id="ARBA00022475"/>
    </source>
</evidence>
<evidence type="ECO:0000256" key="2">
    <source>
        <dbReference type="ARBA" id="ARBA00007843"/>
    </source>
</evidence>
<evidence type="ECO:0000256" key="7">
    <source>
        <dbReference type="ARBA" id="ARBA00023136"/>
    </source>
</evidence>
<reference evidence="14" key="1">
    <citation type="journal article" date="2021" name="Front. Plant Sci.">
        <title>Chromosome-Scale Genome Assembly for Chinese Sour Jujube and Insights Into Its Genome Evolution and Domestication Signature.</title>
        <authorList>
            <person name="Shen L.-Y."/>
            <person name="Luo H."/>
            <person name="Wang X.-L."/>
            <person name="Wang X.-M."/>
            <person name="Qiu X.-J."/>
            <person name="Liu H."/>
            <person name="Zhou S.-S."/>
            <person name="Jia K.-H."/>
            <person name="Nie S."/>
            <person name="Bao Y.-T."/>
            <person name="Zhang R.-G."/>
            <person name="Yun Q.-Z."/>
            <person name="Chai Y.-H."/>
            <person name="Lu J.-Y."/>
            <person name="Li Y."/>
            <person name="Zhao S.-W."/>
            <person name="Mao J.-F."/>
            <person name="Jia S.-G."/>
            <person name="Mao Y.-M."/>
        </authorList>
    </citation>
    <scope>NUCLEOTIDE SEQUENCE</scope>
    <source>
        <strain evidence="14">AT0</strain>
        <tissue evidence="14">Leaf</tissue>
    </source>
</reference>
<feature type="compositionally biased region" description="Low complexity" evidence="10">
    <location>
        <begin position="227"/>
        <end position="249"/>
    </location>
</feature>
<evidence type="ECO:0000256" key="1">
    <source>
        <dbReference type="ARBA" id="ARBA00004609"/>
    </source>
</evidence>
<dbReference type="Gene3D" id="2.30.180.10">
    <property type="entry name" value="FAS1 domain"/>
    <property type="match status" value="1"/>
</dbReference>
<accession>A0A978VUW5</accession>
<evidence type="ECO:0000313" key="15">
    <source>
        <dbReference type="Proteomes" id="UP000813462"/>
    </source>
</evidence>
<evidence type="ECO:0000256" key="8">
    <source>
        <dbReference type="ARBA" id="ARBA00023180"/>
    </source>
</evidence>
<keyword evidence="5 12" id="KW-0732">Signal</keyword>
<proteinExistence type="inferred from homology"/>
<evidence type="ECO:0000256" key="10">
    <source>
        <dbReference type="SAM" id="MobiDB-lite"/>
    </source>
</evidence>
<organism evidence="14 15">
    <name type="scientific">Ziziphus jujuba var. spinosa</name>
    <dbReference type="NCBI Taxonomy" id="714518"/>
    <lineage>
        <taxon>Eukaryota</taxon>
        <taxon>Viridiplantae</taxon>
        <taxon>Streptophyta</taxon>
        <taxon>Embryophyta</taxon>
        <taxon>Tracheophyta</taxon>
        <taxon>Spermatophyta</taxon>
        <taxon>Magnoliopsida</taxon>
        <taxon>eudicotyledons</taxon>
        <taxon>Gunneridae</taxon>
        <taxon>Pentapetalae</taxon>
        <taxon>rosids</taxon>
        <taxon>fabids</taxon>
        <taxon>Rosales</taxon>
        <taxon>Rhamnaceae</taxon>
        <taxon>Paliureae</taxon>
        <taxon>Ziziphus</taxon>
    </lineage>
</organism>
<dbReference type="InterPro" id="IPR045003">
    <property type="entry name" value="FLA_A"/>
</dbReference>
<feature type="chain" id="PRO_5038114934" description="FAS1 domain-containing protein" evidence="12">
    <location>
        <begin position="26"/>
        <end position="303"/>
    </location>
</feature>
<dbReference type="GO" id="GO:0005886">
    <property type="term" value="C:plasma membrane"/>
    <property type="evidence" value="ECO:0007669"/>
    <property type="project" value="UniProtKB-SubCell"/>
</dbReference>
<evidence type="ECO:0000256" key="5">
    <source>
        <dbReference type="ARBA" id="ARBA00022729"/>
    </source>
</evidence>
<keyword evidence="6" id="KW-0654">Proteoglycan</keyword>
<protein>
    <recommendedName>
        <fullName evidence="13">FAS1 domain-containing protein</fullName>
    </recommendedName>
</protein>